<organism evidence="2 3">
    <name type="scientific">Legionella oakridgensis</name>
    <dbReference type="NCBI Taxonomy" id="29423"/>
    <lineage>
        <taxon>Bacteria</taxon>
        <taxon>Pseudomonadati</taxon>
        <taxon>Pseudomonadota</taxon>
        <taxon>Gammaproteobacteria</taxon>
        <taxon>Legionellales</taxon>
        <taxon>Legionellaceae</taxon>
        <taxon>Legionella</taxon>
    </lineage>
</organism>
<dbReference type="RefSeq" id="WP_155831635.1">
    <property type="nucleotide sequence ID" value="NZ_LCUA01000034.1"/>
</dbReference>
<sequence>MTVQKHKFSVLTTKLLHLMLNAWLIALKAIATFASDSRISSTYQEVKDSQSQK</sequence>
<protein>
    <submittedName>
        <fullName evidence="2">Uncharacterized protein</fullName>
    </submittedName>
</protein>
<dbReference type="Proteomes" id="UP000054858">
    <property type="component" value="Unassembled WGS sequence"/>
</dbReference>
<dbReference type="AlphaFoldDB" id="A0A0W0X1B1"/>
<dbReference type="EMBL" id="LNYP01000028">
    <property type="protein sequence ID" value="KTD38365.1"/>
    <property type="molecule type" value="Genomic_DNA"/>
</dbReference>
<evidence type="ECO:0000313" key="2">
    <source>
        <dbReference type="EMBL" id="KTD38365.1"/>
    </source>
</evidence>
<feature type="transmembrane region" description="Helical" evidence="1">
    <location>
        <begin position="15"/>
        <end position="34"/>
    </location>
</feature>
<evidence type="ECO:0000313" key="3">
    <source>
        <dbReference type="Proteomes" id="UP000054858"/>
    </source>
</evidence>
<name>A0A0W0X1B1_9GAMM</name>
<proteinExistence type="predicted"/>
<gene>
    <name evidence="2" type="ORF">Loak_1310</name>
</gene>
<dbReference type="PATRIC" id="fig|29423.5.peg.1371"/>
<accession>A0A0W0X1B1</accession>
<keyword evidence="1" id="KW-1133">Transmembrane helix</keyword>
<reference evidence="2 3" key="1">
    <citation type="submission" date="2015-11" db="EMBL/GenBank/DDBJ databases">
        <title>Genomic analysis of 38 Legionella species identifies large and diverse effector repertoires.</title>
        <authorList>
            <person name="Burstein D."/>
            <person name="Amaro F."/>
            <person name="Zusman T."/>
            <person name="Lifshitz Z."/>
            <person name="Cohen O."/>
            <person name="Gilbert J.A."/>
            <person name="Pupko T."/>
            <person name="Shuman H.A."/>
            <person name="Segal G."/>
        </authorList>
    </citation>
    <scope>NUCLEOTIDE SEQUENCE [LARGE SCALE GENOMIC DNA]</scope>
    <source>
        <strain evidence="2 3">Oak Ridge-10</strain>
    </source>
</reference>
<keyword evidence="1" id="KW-0472">Membrane</keyword>
<evidence type="ECO:0000256" key="1">
    <source>
        <dbReference type="SAM" id="Phobius"/>
    </source>
</evidence>
<keyword evidence="1" id="KW-0812">Transmembrane</keyword>
<comment type="caution">
    <text evidence="2">The sequence shown here is derived from an EMBL/GenBank/DDBJ whole genome shotgun (WGS) entry which is preliminary data.</text>
</comment>